<feature type="compositionally biased region" description="Basic and acidic residues" evidence="9">
    <location>
        <begin position="2058"/>
        <end position="2068"/>
    </location>
</feature>
<dbReference type="GO" id="GO:0035459">
    <property type="term" value="P:vesicle cargo loading"/>
    <property type="evidence" value="ECO:0007669"/>
    <property type="project" value="TreeGrafter"/>
</dbReference>
<feature type="coiled-coil region" evidence="8">
    <location>
        <begin position="1503"/>
        <end position="1628"/>
    </location>
</feature>
<dbReference type="PaxDb" id="30732-ENSOMEP00000010250"/>
<feature type="compositionally biased region" description="Basic and acidic residues" evidence="9">
    <location>
        <begin position="754"/>
        <end position="772"/>
    </location>
</feature>
<evidence type="ECO:0000256" key="4">
    <source>
        <dbReference type="ARBA" id="ARBA00022824"/>
    </source>
</evidence>
<feature type="region of interest" description="Disordered" evidence="9">
    <location>
        <begin position="162"/>
        <end position="472"/>
    </location>
</feature>
<feature type="compositionally biased region" description="Basic and acidic residues" evidence="9">
    <location>
        <begin position="967"/>
        <end position="988"/>
    </location>
</feature>
<dbReference type="InterPro" id="IPR036028">
    <property type="entry name" value="SH3-like_dom_sf"/>
</dbReference>
<keyword evidence="6" id="KW-0325">Glycoprotein</keyword>
<evidence type="ECO:0000256" key="2">
    <source>
        <dbReference type="ARBA" id="ARBA00022443"/>
    </source>
</evidence>
<feature type="compositionally biased region" description="Basic and acidic residues" evidence="9">
    <location>
        <begin position="265"/>
        <end position="281"/>
    </location>
</feature>
<dbReference type="GeneID" id="112142926"/>
<name>A0A3B3BXG2_ORYME</name>
<feature type="compositionally biased region" description="Pro residues" evidence="9">
    <location>
        <begin position="2129"/>
        <end position="2150"/>
    </location>
</feature>
<feature type="compositionally biased region" description="Polar residues" evidence="9">
    <location>
        <begin position="736"/>
        <end position="746"/>
    </location>
</feature>
<feature type="compositionally biased region" description="Low complexity" evidence="9">
    <location>
        <begin position="2104"/>
        <end position="2117"/>
    </location>
</feature>
<feature type="compositionally biased region" description="Pro residues" evidence="9">
    <location>
        <begin position="1971"/>
        <end position="1986"/>
    </location>
</feature>
<dbReference type="GO" id="GO:0006888">
    <property type="term" value="P:endoplasmic reticulum to Golgi vesicle-mediated transport"/>
    <property type="evidence" value="ECO:0007669"/>
    <property type="project" value="TreeGrafter"/>
</dbReference>
<feature type="compositionally biased region" description="Acidic residues" evidence="9">
    <location>
        <begin position="802"/>
        <end position="819"/>
    </location>
</feature>
<feature type="compositionally biased region" description="Polar residues" evidence="9">
    <location>
        <begin position="951"/>
        <end position="961"/>
    </location>
</feature>
<feature type="compositionally biased region" description="Low complexity" evidence="9">
    <location>
        <begin position="707"/>
        <end position="719"/>
    </location>
</feature>
<feature type="compositionally biased region" description="Basic and acidic residues" evidence="9">
    <location>
        <begin position="1335"/>
        <end position="1352"/>
    </location>
</feature>
<keyword evidence="3 10" id="KW-0732">Signal</keyword>
<evidence type="ECO:0000256" key="6">
    <source>
        <dbReference type="ARBA" id="ARBA00023180"/>
    </source>
</evidence>
<feature type="compositionally biased region" description="Basic and acidic residues" evidence="9">
    <location>
        <begin position="693"/>
        <end position="706"/>
    </location>
</feature>
<evidence type="ECO:0000256" key="1">
    <source>
        <dbReference type="ARBA" id="ARBA00004389"/>
    </source>
</evidence>
<evidence type="ECO:0000259" key="11">
    <source>
        <dbReference type="PROSITE" id="PS50002"/>
    </source>
</evidence>
<proteinExistence type="predicted"/>
<dbReference type="RefSeq" id="XP_024122412.1">
    <property type="nucleotide sequence ID" value="XM_024266644.2"/>
</dbReference>
<feature type="region of interest" description="Disordered" evidence="9">
    <location>
        <begin position="509"/>
        <end position="903"/>
    </location>
</feature>
<dbReference type="CTD" id="4253"/>
<dbReference type="OMA" id="GSESWHE"/>
<feature type="compositionally biased region" description="Basic and acidic residues" evidence="9">
    <location>
        <begin position="232"/>
        <end position="249"/>
    </location>
</feature>
<feature type="compositionally biased region" description="Basic and acidic residues" evidence="9">
    <location>
        <begin position="785"/>
        <end position="801"/>
    </location>
</feature>
<feature type="compositionally biased region" description="Basic and acidic residues" evidence="9">
    <location>
        <begin position="925"/>
        <end position="934"/>
    </location>
</feature>
<dbReference type="PANTHER" id="PTHR23158:SF38">
    <property type="entry name" value="MELANOMA INHIBITORY ACTIVITY PROTEIN 2"/>
    <property type="match status" value="1"/>
</dbReference>
<feature type="region of interest" description="Disordered" evidence="9">
    <location>
        <begin position="1132"/>
        <end position="1177"/>
    </location>
</feature>
<evidence type="ECO:0000256" key="7">
    <source>
        <dbReference type="PROSITE-ProRule" id="PRU00192"/>
    </source>
</evidence>
<dbReference type="PANTHER" id="PTHR23158">
    <property type="entry name" value="MELANOMA INHIBITORY ACTIVITY-RELATED"/>
    <property type="match status" value="1"/>
</dbReference>
<feature type="compositionally biased region" description="Basic and acidic residues" evidence="9">
    <location>
        <begin position="609"/>
        <end position="618"/>
    </location>
</feature>
<feature type="compositionally biased region" description="Low complexity" evidence="9">
    <location>
        <begin position="2174"/>
        <end position="2189"/>
    </location>
</feature>
<sequence>MDISLLHTLIWIVGTTFMTLPHVNPGLLSDYKICGDSECESLMSRVQAIRDHKSNDCRFLSFRRGDTIFVYHKLAGKREDLWAGSIDKQFGYFPKDAVKEEQVFATKETAVETQKSDFFCMDEFGYPIDSTHFDSDDDNNQEIQKQESEINDIAKDLHETNAKNPLTSEDLSTESSDSVQESEGAKTLGDAADPPEEVQEIQAASSNQGGSASSSWLSSSVTGWFGAGQQEETLKGESEDEKTENKDESSLTSSVTGWLGFGRNNKQDNPDESGTKTDKTADTIASTVTGWLSFGGEKKSDEEKEQHDEGETDDGIEPAEKYRGRRMSLDLEGSQLHEEEKTEMGTLGWLGSKLSSGMGYGLTNQNAEKENEEKTEKEEYSFWPNARIGDMLGFGKEKEKADQSVKNEKEQDDASDQPEESHNIDTSSQEAPRMDEAKADTSDSPKEDDILKDPHTQSQEDMKVESTDIDDYKVEIEDASDRNYTNLKKDEAELHIDELNEKLQMDVEMSQMDSSISQRENQEKKDLEEIQVDERISEDVDTKNTETFKSVKNGEDITIDPGHEEIATTDNNQDFIEPSDQQSKDVESYDELLPNSERPEGNDAPQITNKEEFAKNTTKESSPAESTDIESKSSDDQKIEDQDLNQKEEPTEENQVSGDTEAATERVQDDVSFTSEDQLNLTSVSGDNSDMGSHQDKSQNEEETKSEWSTSEESGSSISAEDEGSVSEYPSEDGKVSSSDRTSTVYEETADVNIHSEETTHHDEQVEKKTLGFDEDVSSQSDLTARLETETLETEMPKEEIETSETGDDSKEEEVQQEVSDDKETGDPMKDKQQTEVVEKQNDNEELDERKKSEEEKDESANKDVVELKDKDGNQMHEPKEKVEEQAEDEKQTLPEEEQQVVMEDTMEAKEVTEKLIKEEKENLQNAEMERIHGDTSTQALDDNQREGTDDSSPFVTGTVTESENQELEKEKEIEEVINEKLETDDKQQTMSIEADSLKCPNCPEEQEVAVTEKNEEEADETVGGGAQEDDTGEKQLTDSEGNNDSEMQPIKTDASTSGSEDQRDEREPSVDKADSLTSHAFEDHKRDLNPPEAAESETKETFGLFKKAFSFFRQTPTTESNELVEITSTINDSSGESPELQTSLTPQQEPTPTTNSPQPQQVNTPTPMEQPHPPPSAEIHILHAAALTTDALLERKTLTGQYSNLFHHMSLDEITVLMELFGQHKLEFLDYILTSPEAEAENPEVDQSILSDMESLLYYHREVLVSSGVGTADAPHEDKEKTRTLVALQKMEMLLKTVKKTSDINNHEAQSVCDGTSCSDEDVDEKASIQDSSAPRDDSIHTEEQLEDEKANGFMDSNMVEEKNKDKETEEKRSEEKRLSPQPHEGAMTQILDLIHHVRWIIAWLTVQVVSSLPEDIRPGPDLYGVPWEPVIITCLVGLVTVLLFTCRCYSSVKSRIYRSKERWMAEQVATLLDEKCEVLETLSQCQQEYDDLEVSLRDSGVLAQSKKSQDLELKAKQLEETKTELERDLEQVKDQLDLQREHRKEQERRIASLEENMRVLEEEANELQSQEEQAQTTLKIYNMNSDRLQRNLETAEEENKLLQETNMHFRQEVEGWAERVSELQEEMQRCEFAHSAMLQDVGNKDERIKSLTDQLLKMKAWDSELEEEEGEGVEKGSTKGRQGKGEKTGNANLTDTHLQKVQKLIYAAKLNADLKSVDEDKDRVFAKLNDEVKAKEDLQESIKMLETETLSLQSDTKIYSEQVERLQQKLQIMTEMYQENELKLHRLLTVEEKERHQKEEKLNKADKNIAMAMEELNNYRQRAEEMEDELKKTKQSYDTQISAHEKKAHNNWLAARAAERELSDIRRENALLRQKLTDTQFKLDSLDKDPYALNSLARPLPFRGRPSSENRAFLSSPVLMDEPPPRLSPRVMRNPGEPPGGQGEMEHSGGPHSDSGSISPTWERDRRGPPPGPPGPLQGPPGPLGHPGYMFPEPGPPMFRRHPPPPAGLSMMPPPGALPPRGPPPGPPHPIDMADGAFRENSFGPGDQDGRLSGPGDRRTPPEMDPRMGGPPLPGSSMGPMDGPFPRRGPAPYGPPPPTDFYPPRGMGGPVMRPMWAPPSSGMMFPPRFPPTGPLLPPGSHPNMPPYRPSMGPLPSDSFPPPSMGPPPPHQQQPVPSAQHSQPQEENSPPPEDLI</sequence>
<keyword evidence="4" id="KW-0256">Endoplasmic reticulum</keyword>
<organism evidence="12 13">
    <name type="scientific">Oryzias melastigma</name>
    <name type="common">Marine medaka</name>
    <dbReference type="NCBI Taxonomy" id="30732"/>
    <lineage>
        <taxon>Eukaryota</taxon>
        <taxon>Metazoa</taxon>
        <taxon>Chordata</taxon>
        <taxon>Craniata</taxon>
        <taxon>Vertebrata</taxon>
        <taxon>Euteleostomi</taxon>
        <taxon>Actinopterygii</taxon>
        <taxon>Neopterygii</taxon>
        <taxon>Teleostei</taxon>
        <taxon>Neoteleostei</taxon>
        <taxon>Acanthomorphata</taxon>
        <taxon>Ovalentaria</taxon>
        <taxon>Atherinomorphae</taxon>
        <taxon>Beloniformes</taxon>
        <taxon>Adrianichthyidae</taxon>
        <taxon>Oryziinae</taxon>
        <taxon>Oryzias</taxon>
    </lineage>
</organism>
<protein>
    <submittedName>
        <fullName evidence="12">MIA SH3 domain ER export factor 2</fullName>
    </submittedName>
</protein>
<evidence type="ECO:0000313" key="13">
    <source>
        <dbReference type="Proteomes" id="UP000261560"/>
    </source>
</evidence>
<feature type="compositionally biased region" description="Pro residues" evidence="9">
    <location>
        <begin position="2006"/>
        <end position="2032"/>
    </location>
</feature>
<keyword evidence="13" id="KW-1185">Reference proteome</keyword>
<keyword evidence="2 7" id="KW-0728">SH3 domain</keyword>
<reference evidence="12" key="2">
    <citation type="submission" date="2025-09" db="UniProtKB">
        <authorList>
            <consortium name="Ensembl"/>
        </authorList>
    </citation>
    <scope>IDENTIFICATION</scope>
</reference>
<dbReference type="Gene3D" id="2.30.30.40">
    <property type="entry name" value="SH3 Domains"/>
    <property type="match status" value="1"/>
</dbReference>
<evidence type="ECO:0000256" key="8">
    <source>
        <dbReference type="SAM" id="Coils"/>
    </source>
</evidence>
<dbReference type="Ensembl" id="ENSOMET00000017086.1">
    <property type="protein sequence ID" value="ENSOMEP00000010250.1"/>
    <property type="gene ID" value="ENSOMEG00000011536.1"/>
</dbReference>
<dbReference type="STRING" id="30732.ENSOMEP00000010250"/>
<feature type="region of interest" description="Disordered" evidence="9">
    <location>
        <begin position="1311"/>
        <end position="1385"/>
    </location>
</feature>
<dbReference type="GO" id="GO:0070971">
    <property type="term" value="C:endoplasmic reticulum exit site"/>
    <property type="evidence" value="ECO:0007669"/>
    <property type="project" value="TreeGrafter"/>
</dbReference>
<feature type="compositionally biased region" description="Pro residues" evidence="9">
    <location>
        <begin position="2089"/>
        <end position="2103"/>
    </location>
</feature>
<dbReference type="KEGG" id="oml:112142926"/>
<feature type="signal peptide" evidence="10">
    <location>
        <begin position="1"/>
        <end position="21"/>
    </location>
</feature>
<feature type="compositionally biased region" description="Basic and acidic residues" evidence="9">
    <location>
        <begin position="820"/>
        <end position="894"/>
    </location>
</feature>
<evidence type="ECO:0000256" key="9">
    <source>
        <dbReference type="SAM" id="MobiDB-lite"/>
    </source>
</evidence>
<feature type="compositionally biased region" description="Basic and acidic residues" evidence="9">
    <location>
        <begin position="1674"/>
        <end position="1689"/>
    </location>
</feature>
<evidence type="ECO:0000313" key="12">
    <source>
        <dbReference type="Ensembl" id="ENSOMEP00000010250.1"/>
    </source>
</evidence>
<reference evidence="12" key="1">
    <citation type="submission" date="2025-08" db="UniProtKB">
        <authorList>
            <consortium name="Ensembl"/>
        </authorList>
    </citation>
    <scope>IDENTIFICATION</scope>
</reference>
<keyword evidence="5 8" id="KW-0175">Coiled coil</keyword>
<feature type="domain" description="SH3" evidence="11">
    <location>
        <begin position="41"/>
        <end position="103"/>
    </location>
</feature>
<dbReference type="GO" id="GO:0005789">
    <property type="term" value="C:endoplasmic reticulum membrane"/>
    <property type="evidence" value="ECO:0007669"/>
    <property type="project" value="UniProtKB-SubCell"/>
</dbReference>
<feature type="compositionally biased region" description="Low complexity" evidence="9">
    <location>
        <begin position="1141"/>
        <end position="1168"/>
    </location>
</feature>
<feature type="compositionally biased region" description="Low complexity" evidence="9">
    <location>
        <begin position="166"/>
        <end position="178"/>
    </location>
</feature>
<feature type="compositionally biased region" description="Basic and acidic residues" evidence="9">
    <location>
        <begin position="367"/>
        <end position="380"/>
    </location>
</feature>
<feature type="compositionally biased region" description="Basic and acidic residues" evidence="9">
    <location>
        <begin position="432"/>
        <end position="472"/>
    </location>
</feature>
<feature type="compositionally biased region" description="Low complexity" evidence="9">
    <location>
        <begin position="2077"/>
        <end position="2088"/>
    </location>
</feature>
<feature type="chain" id="PRO_5017348903" evidence="10">
    <location>
        <begin position="22"/>
        <end position="2197"/>
    </location>
</feature>
<feature type="region of interest" description="Disordered" evidence="9">
    <location>
        <begin position="925"/>
        <end position="1101"/>
    </location>
</feature>
<feature type="compositionally biased region" description="Basic and acidic residues" evidence="9">
    <location>
        <begin position="520"/>
        <end position="546"/>
    </location>
</feature>
<dbReference type="PROSITE" id="PS50002">
    <property type="entry name" value="SH3"/>
    <property type="match status" value="1"/>
</dbReference>
<feature type="coiled-coil region" evidence="8">
    <location>
        <begin position="1730"/>
        <end position="1877"/>
    </location>
</feature>
<feature type="compositionally biased region" description="Basic and acidic residues" evidence="9">
    <location>
        <begin position="1061"/>
        <end position="1090"/>
    </location>
</feature>
<feature type="region of interest" description="Disordered" evidence="9">
    <location>
        <begin position="1664"/>
        <end position="1694"/>
    </location>
</feature>
<dbReference type="GO" id="GO:0009306">
    <property type="term" value="P:protein secretion"/>
    <property type="evidence" value="ECO:0007669"/>
    <property type="project" value="TreeGrafter"/>
</dbReference>
<dbReference type="InterPro" id="IPR001452">
    <property type="entry name" value="SH3_domain"/>
</dbReference>
<evidence type="ECO:0000256" key="3">
    <source>
        <dbReference type="ARBA" id="ARBA00022729"/>
    </source>
</evidence>
<dbReference type="InterPro" id="IPR051500">
    <property type="entry name" value="cTAGE_MIA/OTOR"/>
</dbReference>
<comment type="subcellular location">
    <subcellularLocation>
        <location evidence="1">Endoplasmic reticulum membrane</location>
        <topology evidence="1">Single-pass membrane protein</topology>
    </subcellularLocation>
</comment>
<dbReference type="SUPFAM" id="SSF50044">
    <property type="entry name" value="SH3-domain"/>
    <property type="match status" value="1"/>
</dbReference>
<dbReference type="OrthoDB" id="3548878at2759"/>
<feature type="compositionally biased region" description="Pro residues" evidence="9">
    <location>
        <begin position="2160"/>
        <end position="2173"/>
    </location>
</feature>
<feature type="compositionally biased region" description="Basic and acidic residues" evidence="9">
    <location>
        <begin position="395"/>
        <end position="409"/>
    </location>
</feature>
<dbReference type="Pfam" id="PF07653">
    <property type="entry name" value="SH3_2"/>
    <property type="match status" value="1"/>
</dbReference>
<dbReference type="GeneTree" id="ENSGT00950000182767"/>
<feature type="compositionally biased region" description="Polar residues" evidence="9">
    <location>
        <begin position="671"/>
        <end position="692"/>
    </location>
</feature>
<evidence type="ECO:0000256" key="10">
    <source>
        <dbReference type="SAM" id="SignalP"/>
    </source>
</evidence>
<feature type="compositionally biased region" description="Basic and acidic residues" evidence="9">
    <location>
        <begin position="629"/>
        <end position="649"/>
    </location>
</feature>
<feature type="region of interest" description="Disordered" evidence="9">
    <location>
        <begin position="1899"/>
        <end position="2197"/>
    </location>
</feature>
<feature type="compositionally biased region" description="Basic and acidic residues" evidence="9">
    <location>
        <begin position="296"/>
        <end position="309"/>
    </location>
</feature>
<accession>A0A3B3BXG2</accession>
<dbReference type="Proteomes" id="UP000261560">
    <property type="component" value="Unplaced"/>
</dbReference>
<feature type="compositionally biased region" description="Basic and acidic residues" evidence="9">
    <location>
        <begin position="1361"/>
        <end position="1380"/>
    </location>
</feature>
<evidence type="ECO:0000256" key="5">
    <source>
        <dbReference type="ARBA" id="ARBA00023054"/>
    </source>
</evidence>
<feature type="compositionally biased region" description="Low complexity" evidence="9">
    <location>
        <begin position="203"/>
        <end position="223"/>
    </location>
</feature>
<dbReference type="SMART" id="SM00326">
    <property type="entry name" value="SH3"/>
    <property type="match status" value="1"/>
</dbReference>